<feature type="signal peptide" evidence="1">
    <location>
        <begin position="1"/>
        <end position="35"/>
    </location>
</feature>
<proteinExistence type="predicted"/>
<gene>
    <name evidence="3" type="ORF">CFX0092_A3042</name>
</gene>
<keyword evidence="1" id="KW-0732">Signal</keyword>
<dbReference type="Gene3D" id="3.10.350.10">
    <property type="entry name" value="LysM domain"/>
    <property type="match status" value="2"/>
</dbReference>
<evidence type="ECO:0000256" key="1">
    <source>
        <dbReference type="SAM" id="SignalP"/>
    </source>
</evidence>
<dbReference type="EMBL" id="LN890655">
    <property type="protein sequence ID" value="CUS04920.2"/>
    <property type="molecule type" value="Genomic_DNA"/>
</dbReference>
<dbReference type="RefSeq" id="WP_095044194.1">
    <property type="nucleotide sequence ID" value="NZ_LN890655.1"/>
</dbReference>
<feature type="chain" id="PRO_5008240617" description="LysM domain-containing protein" evidence="1">
    <location>
        <begin position="36"/>
        <end position="157"/>
    </location>
</feature>
<dbReference type="InterPro" id="IPR036779">
    <property type="entry name" value="LysM_dom_sf"/>
</dbReference>
<dbReference type="PROSITE" id="PS51782">
    <property type="entry name" value="LYSM"/>
    <property type="match status" value="2"/>
</dbReference>
<evidence type="ECO:0000313" key="4">
    <source>
        <dbReference type="Proteomes" id="UP000215027"/>
    </source>
</evidence>
<evidence type="ECO:0000259" key="2">
    <source>
        <dbReference type="PROSITE" id="PS51782"/>
    </source>
</evidence>
<dbReference type="PANTHER" id="PTHR33734">
    <property type="entry name" value="LYSM DOMAIN-CONTAINING GPI-ANCHORED PROTEIN 2"/>
    <property type="match status" value="1"/>
</dbReference>
<sequence length="157" mass="17237">MRWVLRRGKPAGRLFVLAALMLVMLFLVAARPAEAQGNGVYHIVQRGEYLSIIAQRYGTTQQAILAANPQITNPNLIFAGQTIFVPFGVQPPPPPPPTPVPPLPPPQPACRAWHYVTPGQTMLMISRWYGVDPFAIARANNIFNLNLIFAGTTLCIP</sequence>
<accession>A0A160T7Q2</accession>
<dbReference type="SUPFAM" id="SSF54106">
    <property type="entry name" value="LysM domain"/>
    <property type="match status" value="2"/>
</dbReference>
<protein>
    <recommendedName>
        <fullName evidence="2">LysM domain-containing protein</fullName>
    </recommendedName>
</protein>
<reference evidence="3" key="1">
    <citation type="submission" date="2016-01" db="EMBL/GenBank/DDBJ databases">
        <authorList>
            <person name="Mcilroy J.S."/>
            <person name="Karst M S."/>
            <person name="Albertsen M."/>
        </authorList>
    </citation>
    <scope>NUCLEOTIDE SEQUENCE</scope>
    <source>
        <strain evidence="3">Cfx-K</strain>
    </source>
</reference>
<dbReference type="CDD" id="cd00118">
    <property type="entry name" value="LysM"/>
    <property type="match status" value="2"/>
</dbReference>
<evidence type="ECO:0000313" key="3">
    <source>
        <dbReference type="EMBL" id="CUS04920.2"/>
    </source>
</evidence>
<dbReference type="AlphaFoldDB" id="A0A160T7Q2"/>
<name>A0A160T7Q2_9CHLR</name>
<feature type="domain" description="LysM" evidence="2">
    <location>
        <begin position="112"/>
        <end position="156"/>
    </location>
</feature>
<dbReference type="Proteomes" id="UP000215027">
    <property type="component" value="Chromosome I"/>
</dbReference>
<dbReference type="InterPro" id="IPR018392">
    <property type="entry name" value="LysM"/>
</dbReference>
<dbReference type="OrthoDB" id="9815002at2"/>
<keyword evidence="4" id="KW-1185">Reference proteome</keyword>
<organism evidence="3 4">
    <name type="scientific">Candidatus Promineifilum breve</name>
    <dbReference type="NCBI Taxonomy" id="1806508"/>
    <lineage>
        <taxon>Bacteria</taxon>
        <taxon>Bacillati</taxon>
        <taxon>Chloroflexota</taxon>
        <taxon>Ardenticatenia</taxon>
        <taxon>Candidatus Promineifilales</taxon>
        <taxon>Candidatus Promineifilaceae</taxon>
        <taxon>Candidatus Promineifilum</taxon>
    </lineage>
</organism>
<feature type="domain" description="LysM" evidence="2">
    <location>
        <begin position="40"/>
        <end position="85"/>
    </location>
</feature>
<dbReference type="Pfam" id="PF01476">
    <property type="entry name" value="LysM"/>
    <property type="match status" value="2"/>
</dbReference>
<dbReference type="KEGG" id="pbf:CFX0092_A3042"/>
<dbReference type="SMART" id="SM00257">
    <property type="entry name" value="LysM"/>
    <property type="match status" value="2"/>
</dbReference>
<dbReference type="PANTHER" id="PTHR33734:SF22">
    <property type="entry name" value="MEMBRANE-BOUND LYTIC MUREIN TRANSGLYCOSYLASE D"/>
    <property type="match status" value="1"/>
</dbReference>